<dbReference type="AlphaFoldDB" id="A0A2N1NJ78"/>
<name>A0A2N1NJ78_9GLOM</name>
<dbReference type="VEuPathDB" id="FungiDB:FUN_011900"/>
<reference evidence="1 2" key="2">
    <citation type="submission" date="2017-10" db="EMBL/GenBank/DDBJ databases">
        <title>Extensive intraspecific genome diversity in a model arbuscular mycorrhizal fungus.</title>
        <authorList>
            <person name="Chen E.C.H."/>
            <person name="Morin E."/>
            <person name="Baudet D."/>
            <person name="Noel J."/>
            <person name="Ndikumana S."/>
            <person name="Charron P."/>
            <person name="St-Onge C."/>
            <person name="Giorgi J."/>
            <person name="Grigoriev I.V."/>
            <person name="Roux C."/>
            <person name="Martin F.M."/>
            <person name="Corradi N."/>
        </authorList>
    </citation>
    <scope>NUCLEOTIDE SEQUENCE [LARGE SCALE GENOMIC DNA]</scope>
    <source>
        <strain evidence="1 2">C2</strain>
    </source>
</reference>
<evidence type="ECO:0000313" key="2">
    <source>
        <dbReference type="Proteomes" id="UP000233469"/>
    </source>
</evidence>
<proteinExistence type="predicted"/>
<accession>A0A2N1NJ78</accession>
<dbReference type="EMBL" id="LLXL01000340">
    <property type="protein sequence ID" value="PKK73890.1"/>
    <property type="molecule type" value="Genomic_DNA"/>
</dbReference>
<organism evidence="1 2">
    <name type="scientific">Rhizophagus irregularis</name>
    <dbReference type="NCBI Taxonomy" id="588596"/>
    <lineage>
        <taxon>Eukaryota</taxon>
        <taxon>Fungi</taxon>
        <taxon>Fungi incertae sedis</taxon>
        <taxon>Mucoromycota</taxon>
        <taxon>Glomeromycotina</taxon>
        <taxon>Glomeromycetes</taxon>
        <taxon>Glomerales</taxon>
        <taxon>Glomeraceae</taxon>
        <taxon>Rhizophagus</taxon>
    </lineage>
</organism>
<dbReference type="Proteomes" id="UP000233469">
    <property type="component" value="Unassembled WGS sequence"/>
</dbReference>
<protein>
    <submittedName>
        <fullName evidence="1">Uncharacterized protein</fullName>
    </submittedName>
</protein>
<gene>
    <name evidence="1" type="ORF">RhiirC2_775485</name>
</gene>
<sequence length="150" mass="17435">MNDKLDNSINEEFWIRFANNDSVIKEQVIPLPTNQIYDVSGVSEVQYVEREKNLELEKMNNKVIKYEGTVNNKKLTGIDNINAIKENHDSKKKMCETYQIIFVSSDFKETNKGLDDNYNEELRPDSVKLDDDKKISFNNTNNGSINEKFC</sequence>
<comment type="caution">
    <text evidence="1">The sequence shown here is derived from an EMBL/GenBank/DDBJ whole genome shotgun (WGS) entry which is preliminary data.</text>
</comment>
<evidence type="ECO:0000313" key="1">
    <source>
        <dbReference type="EMBL" id="PKK73890.1"/>
    </source>
</evidence>
<reference evidence="1 2" key="1">
    <citation type="submission" date="2016-04" db="EMBL/GenBank/DDBJ databases">
        <title>Genome analyses suggest a sexual origin of heterokaryosis in a supposedly ancient asexual fungus.</title>
        <authorList>
            <person name="Ropars J."/>
            <person name="Sedzielewska K."/>
            <person name="Noel J."/>
            <person name="Charron P."/>
            <person name="Farinelli L."/>
            <person name="Marton T."/>
            <person name="Kruger M."/>
            <person name="Pelin A."/>
            <person name="Brachmann A."/>
            <person name="Corradi N."/>
        </authorList>
    </citation>
    <scope>NUCLEOTIDE SEQUENCE [LARGE SCALE GENOMIC DNA]</scope>
    <source>
        <strain evidence="1 2">C2</strain>
    </source>
</reference>